<dbReference type="InterPro" id="IPR013607">
    <property type="entry name" value="Phospholipase_A2-like"/>
</dbReference>
<protein>
    <submittedName>
        <fullName evidence="2">Putative structural protein</fullName>
    </submittedName>
</protein>
<organism evidence="2">
    <name type="scientific">Motacilla cinerea parvoviridae sp</name>
    <dbReference type="NCBI Taxonomy" id="2794518"/>
    <lineage>
        <taxon>Viruses</taxon>
        <taxon>Monodnaviria</taxon>
        <taxon>Shotokuvirae</taxon>
        <taxon>Cossaviricota</taxon>
        <taxon>Quintoviricetes</taxon>
        <taxon>Piccovirales</taxon>
        <taxon>Parvoviridae</taxon>
    </lineage>
</organism>
<feature type="domain" description="Phospholipase A2-like" evidence="1">
    <location>
        <begin position="163"/>
        <end position="238"/>
    </location>
</feature>
<dbReference type="GO" id="GO:0005198">
    <property type="term" value="F:structural molecule activity"/>
    <property type="evidence" value="ECO:0007669"/>
    <property type="project" value="InterPro"/>
</dbReference>
<sequence>MAEYTSIELGDFSRSSNNLPFTNTNKLRNRFAKWKNWRRQHPYEEILDEEANKEINSEEWQTETYQENPPLDEGFEEVELEDFAPEVEAPAEGVAETAVDLGLETTPLLEGATLGTATLGAGEVAGAAASTAGTAAGTLLLGGGAAVIGGIVTKVIDNGRSGKGYVLPNSEYIGPGNPIPIGAARNSADQAAKVHDAGYRDIDPEKDHHEEVKKLDEEAIKAFDEAYEKDGHINAKIGSVGLGVKRKVEDTLGFPLYPPKPKSKFYFIV</sequence>
<proteinExistence type="predicted"/>
<evidence type="ECO:0000259" key="1">
    <source>
        <dbReference type="Pfam" id="PF08398"/>
    </source>
</evidence>
<name>A0A8A4XDI4_9VIRU</name>
<reference evidence="2" key="1">
    <citation type="submission" date="2020-09" db="EMBL/GenBank/DDBJ databases">
        <title>Parvovirus dark matter in the feces of wild birds.</title>
        <authorList>
            <person name="Dai Z."/>
            <person name="Yang S."/>
            <person name="Zhang W."/>
        </authorList>
    </citation>
    <scope>NUCLEOTIDE SEQUENCE</scope>
    <source>
        <strain evidence="2">Wag88par09</strain>
    </source>
</reference>
<accession>A0A8A4XDI4</accession>
<dbReference type="EMBL" id="MW046436">
    <property type="protein sequence ID" value="QTE03828.1"/>
    <property type="molecule type" value="Genomic_DNA"/>
</dbReference>
<evidence type="ECO:0000313" key="2">
    <source>
        <dbReference type="EMBL" id="QTE03828.1"/>
    </source>
</evidence>
<dbReference type="Pfam" id="PF08398">
    <property type="entry name" value="Phospholip_A2_4"/>
    <property type="match status" value="1"/>
</dbReference>